<keyword evidence="1" id="KW-0472">Membrane</keyword>
<dbReference type="Proteomes" id="UP000199673">
    <property type="component" value="Unassembled WGS sequence"/>
</dbReference>
<sequence>MELDEMKSLWADVSLRMENQDKIQKELLIEITKQKFRSKLDYVRVPEIIGSFVCVGYAMYLLSHFSELELWYNQVFALISVLIMIILPVASLTAIKSMRSLRLDKDTPTVLLQKFAKSKVRFFKTQRYGIIFGAILMFTILPPYAELSGSDSVTDPLFWMIFIPTGPVVMYLLSRWVLKKYKGVIESSEKMLEELE</sequence>
<name>A0A1I6XJE2_9BACT</name>
<reference evidence="3" key="1">
    <citation type="submission" date="2016-10" db="EMBL/GenBank/DDBJ databases">
        <authorList>
            <person name="Varghese N."/>
            <person name="Submissions S."/>
        </authorList>
    </citation>
    <scope>NUCLEOTIDE SEQUENCE [LARGE SCALE GENOMIC DNA]</scope>
    <source>
        <strain evidence="3">DSM 23445</strain>
    </source>
</reference>
<feature type="transmembrane region" description="Helical" evidence="1">
    <location>
        <begin position="42"/>
        <end position="63"/>
    </location>
</feature>
<feature type="transmembrane region" description="Helical" evidence="1">
    <location>
        <begin position="128"/>
        <end position="145"/>
    </location>
</feature>
<evidence type="ECO:0008006" key="4">
    <source>
        <dbReference type="Google" id="ProtNLM"/>
    </source>
</evidence>
<evidence type="ECO:0000313" key="3">
    <source>
        <dbReference type="Proteomes" id="UP000199673"/>
    </source>
</evidence>
<dbReference type="AlphaFoldDB" id="A0A1I6XJE2"/>
<organism evidence="2 3">
    <name type="scientific">Algoriphagus locisalis</name>
    <dbReference type="NCBI Taxonomy" id="305507"/>
    <lineage>
        <taxon>Bacteria</taxon>
        <taxon>Pseudomonadati</taxon>
        <taxon>Bacteroidota</taxon>
        <taxon>Cytophagia</taxon>
        <taxon>Cytophagales</taxon>
        <taxon>Cyclobacteriaceae</taxon>
        <taxon>Algoriphagus</taxon>
    </lineage>
</organism>
<feature type="transmembrane region" description="Helical" evidence="1">
    <location>
        <begin position="157"/>
        <end position="178"/>
    </location>
</feature>
<proteinExistence type="predicted"/>
<dbReference type="EMBL" id="FPBF01000001">
    <property type="protein sequence ID" value="SFT38430.1"/>
    <property type="molecule type" value="Genomic_DNA"/>
</dbReference>
<protein>
    <recommendedName>
        <fullName evidence="4">DUF3278 domain-containing protein</fullName>
    </recommendedName>
</protein>
<keyword evidence="1" id="KW-0812">Transmembrane</keyword>
<feature type="transmembrane region" description="Helical" evidence="1">
    <location>
        <begin position="75"/>
        <end position="95"/>
    </location>
</feature>
<dbReference type="OrthoDB" id="1160385at2"/>
<evidence type="ECO:0000256" key="1">
    <source>
        <dbReference type="SAM" id="Phobius"/>
    </source>
</evidence>
<gene>
    <name evidence="2" type="ORF">SAMN04489724_0520</name>
</gene>
<keyword evidence="3" id="KW-1185">Reference proteome</keyword>
<accession>A0A1I6XJE2</accession>
<evidence type="ECO:0000313" key="2">
    <source>
        <dbReference type="EMBL" id="SFT38430.1"/>
    </source>
</evidence>
<keyword evidence="1" id="KW-1133">Transmembrane helix</keyword>
<dbReference type="RefSeq" id="WP_139235807.1">
    <property type="nucleotide sequence ID" value="NZ_FPBF01000001.1"/>
</dbReference>